<keyword evidence="7 9" id="KW-0057">Aromatic amino acid biosynthesis</keyword>
<evidence type="ECO:0000256" key="1">
    <source>
        <dbReference type="ARBA" id="ARBA00001164"/>
    </source>
</evidence>
<keyword evidence="12" id="KW-1185">Reference proteome</keyword>
<dbReference type="Pfam" id="PF00697">
    <property type="entry name" value="PRAI"/>
    <property type="match status" value="1"/>
</dbReference>
<evidence type="ECO:0000259" key="10">
    <source>
        <dbReference type="Pfam" id="PF00697"/>
    </source>
</evidence>
<comment type="similarity">
    <text evidence="9">Belongs to the TrpF family.</text>
</comment>
<protein>
    <recommendedName>
        <fullName evidence="4 9">N-(5'-phosphoribosyl)anthranilate isomerase</fullName>
        <shortName evidence="9">PRAI</shortName>
        <ecNumber evidence="3 9">5.3.1.24</ecNumber>
    </recommendedName>
</protein>
<evidence type="ECO:0000256" key="5">
    <source>
        <dbReference type="ARBA" id="ARBA00022605"/>
    </source>
</evidence>
<comment type="caution">
    <text evidence="11">The sequence shown here is derived from an EMBL/GenBank/DDBJ whole genome shotgun (WGS) entry which is preliminary data.</text>
</comment>
<sequence length="225" mass="23668">MRTRIKICCIASIDEAQLAIAAGADALGLVAAMPSGPGPIPDARIAQIAAWTPPPVATFLLTSETTAQAIAEHVRATQPSTVQIVSHIDPGEVAQLARLLPHVRRVQVIHVEGPQALALIPAYAPHVHAFLLDSGRPGAAVPELGGTGRTHDWSVSARFVRASPRPVFLAGGLDDTNVADALRQVRPYGIDLCSRVRTDGKLDVLKLALLMAAVRDVDAALYAEG</sequence>
<evidence type="ECO:0000256" key="8">
    <source>
        <dbReference type="ARBA" id="ARBA00023235"/>
    </source>
</evidence>
<evidence type="ECO:0000256" key="3">
    <source>
        <dbReference type="ARBA" id="ARBA00012572"/>
    </source>
</evidence>
<dbReference type="EMBL" id="JAVFKP010000005">
    <property type="protein sequence ID" value="MDQ4628317.1"/>
    <property type="molecule type" value="Genomic_DNA"/>
</dbReference>
<dbReference type="Gene3D" id="3.20.20.70">
    <property type="entry name" value="Aldolase class I"/>
    <property type="match status" value="1"/>
</dbReference>
<dbReference type="InterPro" id="IPR013785">
    <property type="entry name" value="Aldolase_TIM"/>
</dbReference>
<dbReference type="GO" id="GO:0016853">
    <property type="term" value="F:isomerase activity"/>
    <property type="evidence" value="ECO:0007669"/>
    <property type="project" value="UniProtKB-KW"/>
</dbReference>
<keyword evidence="6 9" id="KW-0822">Tryptophan biosynthesis</keyword>
<dbReference type="CDD" id="cd00405">
    <property type="entry name" value="PRAI"/>
    <property type="match status" value="1"/>
</dbReference>
<reference evidence="11 12" key="1">
    <citation type="submission" date="2023-08" db="EMBL/GenBank/DDBJ databases">
        <title>Draft genome sequence of Janthinobacterium lividum.</title>
        <authorList>
            <person name="Chun B.H."/>
            <person name="Lee Y."/>
        </authorList>
    </citation>
    <scope>NUCLEOTIDE SEQUENCE [LARGE SCALE GENOMIC DNA]</scope>
    <source>
        <strain evidence="11 12">AMJK</strain>
    </source>
</reference>
<evidence type="ECO:0000256" key="7">
    <source>
        <dbReference type="ARBA" id="ARBA00023141"/>
    </source>
</evidence>
<evidence type="ECO:0000313" key="12">
    <source>
        <dbReference type="Proteomes" id="UP001237592"/>
    </source>
</evidence>
<proteinExistence type="inferred from homology"/>
<name>A0ABU0XXL5_9BURK</name>
<organism evidence="11 12">
    <name type="scientific">Janthinobacterium lividum</name>
    <dbReference type="NCBI Taxonomy" id="29581"/>
    <lineage>
        <taxon>Bacteria</taxon>
        <taxon>Pseudomonadati</taxon>
        <taxon>Pseudomonadota</taxon>
        <taxon>Betaproteobacteria</taxon>
        <taxon>Burkholderiales</taxon>
        <taxon>Oxalobacteraceae</taxon>
        <taxon>Janthinobacterium</taxon>
    </lineage>
</organism>
<dbReference type="PANTHER" id="PTHR42894:SF1">
    <property type="entry name" value="N-(5'-PHOSPHORIBOSYL)ANTHRANILATE ISOMERASE"/>
    <property type="match status" value="1"/>
</dbReference>
<dbReference type="RefSeq" id="WP_307780034.1">
    <property type="nucleotide sequence ID" value="NZ_JAVFKP010000005.1"/>
</dbReference>
<evidence type="ECO:0000256" key="2">
    <source>
        <dbReference type="ARBA" id="ARBA00004664"/>
    </source>
</evidence>
<gene>
    <name evidence="9" type="primary">trpF</name>
    <name evidence="11" type="ORF">RB624_20755</name>
</gene>
<evidence type="ECO:0000256" key="4">
    <source>
        <dbReference type="ARBA" id="ARBA00022272"/>
    </source>
</evidence>
<accession>A0ABU0XXL5</accession>
<dbReference type="EC" id="5.3.1.24" evidence="3 9"/>
<dbReference type="InterPro" id="IPR044643">
    <property type="entry name" value="TrpF_fam"/>
</dbReference>
<dbReference type="InterPro" id="IPR001240">
    <property type="entry name" value="PRAI_dom"/>
</dbReference>
<dbReference type="SUPFAM" id="SSF51366">
    <property type="entry name" value="Ribulose-phoshate binding barrel"/>
    <property type="match status" value="1"/>
</dbReference>
<dbReference type="HAMAP" id="MF_00135">
    <property type="entry name" value="PRAI"/>
    <property type="match status" value="1"/>
</dbReference>
<keyword evidence="5 9" id="KW-0028">Amino-acid biosynthesis</keyword>
<evidence type="ECO:0000256" key="6">
    <source>
        <dbReference type="ARBA" id="ARBA00022822"/>
    </source>
</evidence>
<comment type="catalytic activity">
    <reaction evidence="1 9">
        <text>N-(5-phospho-beta-D-ribosyl)anthranilate = 1-(2-carboxyphenylamino)-1-deoxy-D-ribulose 5-phosphate</text>
        <dbReference type="Rhea" id="RHEA:21540"/>
        <dbReference type="ChEBI" id="CHEBI:18277"/>
        <dbReference type="ChEBI" id="CHEBI:58613"/>
        <dbReference type="EC" id="5.3.1.24"/>
    </reaction>
</comment>
<dbReference type="Proteomes" id="UP001237592">
    <property type="component" value="Unassembled WGS sequence"/>
</dbReference>
<dbReference type="PANTHER" id="PTHR42894">
    <property type="entry name" value="N-(5'-PHOSPHORIBOSYL)ANTHRANILATE ISOMERASE"/>
    <property type="match status" value="1"/>
</dbReference>
<evidence type="ECO:0000256" key="9">
    <source>
        <dbReference type="HAMAP-Rule" id="MF_00135"/>
    </source>
</evidence>
<evidence type="ECO:0000313" key="11">
    <source>
        <dbReference type="EMBL" id="MDQ4628317.1"/>
    </source>
</evidence>
<comment type="pathway">
    <text evidence="2 9">Amino-acid biosynthesis; L-tryptophan biosynthesis; L-tryptophan from chorismate: step 3/5.</text>
</comment>
<dbReference type="InterPro" id="IPR011060">
    <property type="entry name" value="RibuloseP-bd_barrel"/>
</dbReference>
<keyword evidence="8 9" id="KW-0413">Isomerase</keyword>
<feature type="domain" description="N-(5'phosphoribosyl) anthranilate isomerase (PRAI)" evidence="10">
    <location>
        <begin position="6"/>
        <end position="210"/>
    </location>
</feature>